<reference evidence="3" key="1">
    <citation type="submission" date="2014-07" db="EMBL/GenBank/DDBJ databases">
        <authorList>
            <person name="Monot Marc"/>
        </authorList>
    </citation>
    <scope>NUCLEOTIDE SEQUENCE</scope>
    <source>
        <strain evidence="3">7032989</strain>
        <strain evidence="1">7032994</strain>
    </source>
</reference>
<evidence type="ECO:0000313" key="7">
    <source>
        <dbReference type="EMBL" id="VFD30984.1"/>
    </source>
</evidence>
<evidence type="ECO:0000313" key="13">
    <source>
        <dbReference type="Proteomes" id="UP000411588"/>
    </source>
</evidence>
<dbReference type="RefSeq" id="WP_003419462.1">
    <property type="nucleotide sequence ID" value="NZ_AP025558.1"/>
</dbReference>
<evidence type="ECO:0000313" key="11">
    <source>
        <dbReference type="Proteomes" id="UP000346772"/>
    </source>
</evidence>
<dbReference type="EMBL" id="LK932392">
    <property type="protein sequence ID" value="CDS86101.1"/>
    <property type="molecule type" value="Genomic_DNA"/>
</dbReference>
<sequence>MGIIESASKLAEMVHLLAVEKGITDIEAWDEAVKEYSKIYEERRNE</sequence>
<dbReference type="EMBL" id="FUPS01000001">
    <property type="protein sequence ID" value="SJR81693.1"/>
    <property type="molecule type" value="Genomic_DNA"/>
</dbReference>
<dbReference type="EMBL" id="DAEPXK010000054">
    <property type="protein sequence ID" value="HBH1543965.1"/>
    <property type="molecule type" value="Genomic_DNA"/>
</dbReference>
<evidence type="ECO:0000313" key="9">
    <source>
        <dbReference type="EMBL" id="VHX95879.1"/>
    </source>
</evidence>
<organism evidence="3">
    <name type="scientific">Clostridioides difficile</name>
    <name type="common">Peptoclostridium difficile</name>
    <dbReference type="NCBI Taxonomy" id="1496"/>
    <lineage>
        <taxon>Bacteria</taxon>
        <taxon>Bacillati</taxon>
        <taxon>Bacillota</taxon>
        <taxon>Clostridia</taxon>
        <taxon>Peptostreptococcales</taxon>
        <taxon>Peptostreptococcaceae</taxon>
        <taxon>Clostridioides</taxon>
    </lineage>
</organism>
<protein>
    <submittedName>
        <fullName evidence="3">Uncharacterized protein</fullName>
    </submittedName>
</protein>
<dbReference type="EMBL" id="LK933005">
    <property type="protein sequence ID" value="CDT18979.1"/>
    <property type="molecule type" value="Genomic_DNA"/>
</dbReference>
<name>A0A069ANL9_CLODI</name>
<dbReference type="Proteomes" id="UP000879542">
    <property type="component" value="Unassembled WGS sequence"/>
</dbReference>
<evidence type="ECO:0000313" key="6">
    <source>
        <dbReference type="EMBL" id="SJR81693.1"/>
    </source>
</evidence>
<gene>
    <name evidence="3" type="ORF">BN1095_340028</name>
    <name evidence="2" type="ORF">BN1096_560220</name>
    <name evidence="1" type="ORF">BN1097_540224</name>
    <name evidence="4" type="ORF">KRM00_003502</name>
    <name evidence="5" type="ORF">KRQ00_000539</name>
    <name evidence="9" type="ORF">SAMEA1402366_00587</name>
    <name evidence="7" type="ORF">SAMEA1402399_01392</name>
    <name evidence="8" type="ORF">SAMEA1710456_00390</name>
    <name evidence="6" type="ORF">SAMEA3375112_00200</name>
</gene>
<dbReference type="Proteomes" id="UP000411588">
    <property type="component" value="Unassembled WGS sequence"/>
</dbReference>
<dbReference type="Proteomes" id="UP000372533">
    <property type="component" value="Unassembled WGS sequence"/>
</dbReference>
<evidence type="ECO:0000313" key="5">
    <source>
        <dbReference type="EMBL" id="HBH2618814.1"/>
    </source>
</evidence>
<evidence type="ECO:0000313" key="3">
    <source>
        <dbReference type="EMBL" id="CDT18979.1"/>
    </source>
</evidence>
<dbReference type="PATRIC" id="fig|1496.854.peg.1305"/>
<accession>A0A069ANL9</accession>
<evidence type="ECO:0000313" key="10">
    <source>
        <dbReference type="Proteomes" id="UP000189137"/>
    </source>
</evidence>
<dbReference type="Proteomes" id="UP000189137">
    <property type="component" value="Unassembled WGS sequence"/>
</dbReference>
<dbReference type="EMBL" id="CAADAT010000002">
    <property type="protein sequence ID" value="VFD52941.1"/>
    <property type="molecule type" value="Genomic_DNA"/>
</dbReference>
<dbReference type="Proteomes" id="UP000346772">
    <property type="component" value="Unassembled WGS sequence"/>
</dbReference>
<proteinExistence type="predicted"/>
<dbReference type="KEGG" id="pdf:CD630DERM_13011"/>
<dbReference type="Proteomes" id="UP000878956">
    <property type="component" value="Unassembled WGS sequence"/>
</dbReference>
<dbReference type="EMBL" id="CAAJVP010000002">
    <property type="protein sequence ID" value="VHX95879.1"/>
    <property type="molecule type" value="Genomic_DNA"/>
</dbReference>
<evidence type="ECO:0000313" key="1">
    <source>
        <dbReference type="EMBL" id="CDS86101.1"/>
    </source>
</evidence>
<reference evidence="11 13" key="3">
    <citation type="submission" date="2019-02" db="EMBL/GenBank/DDBJ databases">
        <authorList>
            <consortium name="Pathogen Informatics"/>
        </authorList>
    </citation>
    <scope>NUCLEOTIDE SEQUENCE [LARGE SCALE GENOMIC DNA]</scope>
    <source>
        <strain evidence="8 11">078GUE027</strain>
        <strain evidence="7">Clo34</strain>
        <strain evidence="13">clo34</strain>
        <strain evidence="9">Tl291</strain>
        <strain evidence="12">tl291</strain>
        <strain evidence="6 10">VRECD0157</strain>
    </source>
</reference>
<reference evidence="4" key="4">
    <citation type="submission" date="2021-06" db="EMBL/GenBank/DDBJ databases">
        <authorList>
            <consortium name="NCBI Pathogen Detection Project"/>
        </authorList>
    </citation>
    <scope>NUCLEOTIDE SEQUENCE</scope>
    <source>
        <strain evidence="5">Clostridioides</strain>
        <strain evidence="4">HN1000</strain>
    </source>
</reference>
<evidence type="ECO:0000313" key="8">
    <source>
        <dbReference type="EMBL" id="VFD52941.1"/>
    </source>
</evidence>
<reference evidence="4" key="2">
    <citation type="journal article" date="2018" name="Genome Biol.">
        <title>SKESA: strategic k-mer extension for scrupulous assemblies.</title>
        <authorList>
            <person name="Souvorov A."/>
            <person name="Agarwala R."/>
            <person name="Lipman D.J."/>
        </authorList>
    </citation>
    <scope>NUCLEOTIDE SEQUENCE</scope>
    <source>
        <strain evidence="5">Clostridioides</strain>
        <strain evidence="4">HN1000</strain>
    </source>
</reference>
<dbReference type="EMBL" id="DAEQIJ010000002">
    <property type="protein sequence ID" value="HBH2618814.1"/>
    <property type="molecule type" value="Genomic_DNA"/>
</dbReference>
<evidence type="ECO:0000313" key="12">
    <source>
        <dbReference type="Proteomes" id="UP000372533"/>
    </source>
</evidence>
<evidence type="ECO:0000313" key="4">
    <source>
        <dbReference type="EMBL" id="HBH1543965.1"/>
    </source>
</evidence>
<dbReference type="EMBL" id="CAADAN010000004">
    <property type="protein sequence ID" value="VFD30984.1"/>
    <property type="molecule type" value="Genomic_DNA"/>
</dbReference>
<dbReference type="GeneID" id="66353703"/>
<dbReference type="EMBL" id="LK932509">
    <property type="protein sequence ID" value="CDS86593.1"/>
    <property type="molecule type" value="Genomic_DNA"/>
</dbReference>
<dbReference type="AlphaFoldDB" id="A0A069ANL9"/>
<evidence type="ECO:0000313" key="2">
    <source>
        <dbReference type="EMBL" id="CDS86593.1"/>
    </source>
</evidence>